<comment type="subunit">
    <text evidence="3">Homodimer.</text>
</comment>
<feature type="binding site" evidence="11">
    <location>
        <position position="467"/>
    </location>
    <ligand>
        <name>substrate</name>
    </ligand>
</feature>
<dbReference type="FunFam" id="3.40.50.970:FF:000004">
    <property type="entry name" value="Transketolase"/>
    <property type="match status" value="1"/>
</dbReference>
<feature type="binding site" evidence="11">
    <location>
        <position position="30"/>
    </location>
    <ligand>
        <name>substrate</name>
    </ligand>
</feature>
<dbReference type="FunFam" id="3.40.50.920:FF:000003">
    <property type="entry name" value="Transketolase"/>
    <property type="match status" value="1"/>
</dbReference>
<dbReference type="InterPro" id="IPR033247">
    <property type="entry name" value="Transketolase_fam"/>
</dbReference>
<comment type="cofactor">
    <cofactor evidence="1">
        <name>Co(2+)</name>
        <dbReference type="ChEBI" id="CHEBI:48828"/>
    </cofactor>
</comment>
<dbReference type="InterPro" id="IPR049557">
    <property type="entry name" value="Transketolase_CS"/>
</dbReference>
<evidence type="ECO:0000256" key="2">
    <source>
        <dbReference type="ARBA" id="ARBA00007131"/>
    </source>
</evidence>
<comment type="catalytic activity">
    <reaction evidence="9">
        <text>D-sedoheptulose 7-phosphate + D-glyceraldehyde 3-phosphate = aldehydo-D-ribose 5-phosphate + D-xylulose 5-phosphate</text>
        <dbReference type="Rhea" id="RHEA:10508"/>
        <dbReference type="ChEBI" id="CHEBI:57483"/>
        <dbReference type="ChEBI" id="CHEBI:57737"/>
        <dbReference type="ChEBI" id="CHEBI:58273"/>
        <dbReference type="ChEBI" id="CHEBI:59776"/>
        <dbReference type="EC" id="2.2.1.1"/>
    </reaction>
</comment>
<dbReference type="Pfam" id="PF02779">
    <property type="entry name" value="Transket_pyr"/>
    <property type="match status" value="1"/>
</dbReference>
<feature type="binding site" evidence="12">
    <location>
        <position position="263"/>
    </location>
    <ligand>
        <name>thiamine diphosphate</name>
        <dbReference type="ChEBI" id="CHEBI:58937"/>
    </ligand>
</feature>
<keyword evidence="8 12" id="KW-0786">Thiamine pyrophosphate</keyword>
<dbReference type="Proteomes" id="UP000807469">
    <property type="component" value="Unassembled WGS sequence"/>
</dbReference>
<feature type="site" description="Important for catalytic activity" evidence="14">
    <location>
        <position position="30"/>
    </location>
</feature>
<keyword evidence="17" id="KW-1185">Reference proteome</keyword>
<dbReference type="InterPro" id="IPR055152">
    <property type="entry name" value="Transketolase-like_C_2"/>
</dbReference>
<name>A0A9P5ZBP5_9AGAR</name>
<feature type="active site" description="Proton donor" evidence="10">
    <location>
        <position position="417"/>
    </location>
</feature>
<reference evidence="16" key="1">
    <citation type="submission" date="2020-11" db="EMBL/GenBank/DDBJ databases">
        <authorList>
            <consortium name="DOE Joint Genome Institute"/>
            <person name="Ahrendt S."/>
            <person name="Riley R."/>
            <person name="Andreopoulos W."/>
            <person name="Labutti K."/>
            <person name="Pangilinan J."/>
            <person name="Ruiz-Duenas F.J."/>
            <person name="Barrasa J.M."/>
            <person name="Sanchez-Garcia M."/>
            <person name="Camarero S."/>
            <person name="Miyauchi S."/>
            <person name="Serrano A."/>
            <person name="Linde D."/>
            <person name="Babiker R."/>
            <person name="Drula E."/>
            <person name="Ayuso-Fernandez I."/>
            <person name="Pacheco R."/>
            <person name="Padilla G."/>
            <person name="Ferreira P."/>
            <person name="Barriuso J."/>
            <person name="Kellner H."/>
            <person name="Castanera R."/>
            <person name="Alfaro M."/>
            <person name="Ramirez L."/>
            <person name="Pisabarro A.G."/>
            <person name="Kuo A."/>
            <person name="Tritt A."/>
            <person name="Lipzen A."/>
            <person name="He G."/>
            <person name="Yan M."/>
            <person name="Ng V."/>
            <person name="Cullen D."/>
            <person name="Martin F."/>
            <person name="Rosso M.-N."/>
            <person name="Henrissat B."/>
            <person name="Hibbett D."/>
            <person name="Martinez A.T."/>
            <person name="Grigoriev I.V."/>
        </authorList>
    </citation>
    <scope>NUCLEOTIDE SEQUENCE</scope>
    <source>
        <strain evidence="16">CIRM-BRFM 674</strain>
    </source>
</reference>
<feature type="binding site" evidence="11">
    <location>
        <position position="385"/>
    </location>
    <ligand>
        <name>substrate</name>
    </ligand>
</feature>
<dbReference type="Gene3D" id="3.40.50.920">
    <property type="match status" value="1"/>
</dbReference>
<dbReference type="Pfam" id="PF00456">
    <property type="entry name" value="Transketolase_N"/>
    <property type="match status" value="1"/>
</dbReference>
<keyword evidence="5" id="KW-0808">Transferase</keyword>
<evidence type="ECO:0000256" key="7">
    <source>
        <dbReference type="ARBA" id="ARBA00022842"/>
    </source>
</evidence>
<dbReference type="InterPro" id="IPR005474">
    <property type="entry name" value="Transketolase_N"/>
</dbReference>
<dbReference type="PANTHER" id="PTHR43522:SF2">
    <property type="entry name" value="TRANSKETOLASE 1-RELATED"/>
    <property type="match status" value="1"/>
</dbReference>
<dbReference type="GO" id="GO:0005829">
    <property type="term" value="C:cytosol"/>
    <property type="evidence" value="ECO:0007669"/>
    <property type="project" value="TreeGrafter"/>
</dbReference>
<dbReference type="Pfam" id="PF22613">
    <property type="entry name" value="Transketolase_C_1"/>
    <property type="match status" value="1"/>
</dbReference>
<protein>
    <recommendedName>
        <fullName evidence="4">transketolase</fullName>
        <ecNumber evidence="4">2.2.1.1</ecNumber>
    </recommendedName>
</protein>
<evidence type="ECO:0000256" key="3">
    <source>
        <dbReference type="ARBA" id="ARBA00011738"/>
    </source>
</evidence>
<gene>
    <name evidence="16" type="ORF">BDN70DRAFT_957173</name>
</gene>
<comment type="cofactor">
    <cofactor evidence="13">
        <name>Mg(2+)</name>
        <dbReference type="ChEBI" id="CHEBI:18420"/>
    </cofactor>
    <text evidence="13">Binds 1 Mg(2+) ion per subunit. Can also utilize other divalent metal cations, such as Ca(2+), Mn(2+) and Co(2+).</text>
</comment>
<dbReference type="SMART" id="SM00861">
    <property type="entry name" value="Transket_pyr"/>
    <property type="match status" value="1"/>
</dbReference>
<proteinExistence type="inferred from homology"/>
<organism evidence="16 17">
    <name type="scientific">Pholiota conissans</name>
    <dbReference type="NCBI Taxonomy" id="109636"/>
    <lineage>
        <taxon>Eukaryota</taxon>
        <taxon>Fungi</taxon>
        <taxon>Dikarya</taxon>
        <taxon>Basidiomycota</taxon>
        <taxon>Agaricomycotina</taxon>
        <taxon>Agaricomycetes</taxon>
        <taxon>Agaricomycetidae</taxon>
        <taxon>Agaricales</taxon>
        <taxon>Agaricineae</taxon>
        <taxon>Strophariaceae</taxon>
        <taxon>Pholiota</taxon>
    </lineage>
</organism>
<dbReference type="SUPFAM" id="SSF52922">
    <property type="entry name" value="TK C-terminal domain-like"/>
    <property type="match status" value="1"/>
</dbReference>
<evidence type="ECO:0000256" key="5">
    <source>
        <dbReference type="ARBA" id="ARBA00022679"/>
    </source>
</evidence>
<evidence type="ECO:0000256" key="12">
    <source>
        <dbReference type="PIRSR" id="PIRSR605478-3"/>
    </source>
</evidence>
<comment type="similarity">
    <text evidence="2">Belongs to the transketolase family.</text>
</comment>
<dbReference type="SUPFAM" id="SSF52518">
    <property type="entry name" value="Thiamin diphosphate-binding fold (THDP-binding)"/>
    <property type="match status" value="2"/>
</dbReference>
<evidence type="ECO:0000313" key="16">
    <source>
        <dbReference type="EMBL" id="KAF9483780.1"/>
    </source>
</evidence>
<comment type="cofactor">
    <cofactor evidence="12">
        <name>thiamine diphosphate</name>
        <dbReference type="ChEBI" id="CHEBI:58937"/>
    </cofactor>
    <text evidence="12">Binds 1 thiamine pyrophosphate per subunit. During the reaction, the substrate forms a covalent intermediate with the cofactor.</text>
</comment>
<feature type="binding site" evidence="11">
    <location>
        <position position="475"/>
    </location>
    <ligand>
        <name>substrate</name>
    </ligand>
</feature>
<evidence type="ECO:0000256" key="11">
    <source>
        <dbReference type="PIRSR" id="PIRSR605478-2"/>
    </source>
</evidence>
<feature type="binding site" evidence="11">
    <location>
        <position position="479"/>
    </location>
    <ligand>
        <name>substrate</name>
    </ligand>
</feature>
<evidence type="ECO:0000256" key="13">
    <source>
        <dbReference type="PIRSR" id="PIRSR605478-4"/>
    </source>
</evidence>
<feature type="binding site" evidence="12">
    <location>
        <position position="158"/>
    </location>
    <ligand>
        <name>thiamine diphosphate</name>
        <dbReference type="ChEBI" id="CHEBI:58937"/>
    </ligand>
</feature>
<dbReference type="InterPro" id="IPR029061">
    <property type="entry name" value="THDP-binding"/>
</dbReference>
<dbReference type="InterPro" id="IPR005475">
    <property type="entry name" value="Transketolase-like_Pyr-bd"/>
</dbReference>
<dbReference type="GO" id="GO:0005634">
    <property type="term" value="C:nucleus"/>
    <property type="evidence" value="ECO:0007669"/>
    <property type="project" value="TreeGrafter"/>
</dbReference>
<evidence type="ECO:0000256" key="14">
    <source>
        <dbReference type="PIRSR" id="PIRSR605478-5"/>
    </source>
</evidence>
<feature type="binding site" evidence="11">
    <location>
        <position position="263"/>
    </location>
    <ligand>
        <name>substrate</name>
    </ligand>
</feature>
<evidence type="ECO:0000313" key="17">
    <source>
        <dbReference type="Proteomes" id="UP000807469"/>
    </source>
</evidence>
<dbReference type="EC" id="2.2.1.1" evidence="4"/>
<dbReference type="NCBIfam" id="TIGR00232">
    <property type="entry name" value="tktlase_bact"/>
    <property type="match status" value="1"/>
</dbReference>
<dbReference type="PROSITE" id="PS00801">
    <property type="entry name" value="TRANSKETOLASE_1"/>
    <property type="match status" value="1"/>
</dbReference>
<feature type="site" description="Important for catalytic activity" evidence="14">
    <location>
        <position position="263"/>
    </location>
</feature>
<dbReference type="Gene3D" id="3.40.50.970">
    <property type="match status" value="2"/>
</dbReference>
<evidence type="ECO:0000256" key="9">
    <source>
        <dbReference type="ARBA" id="ARBA00049473"/>
    </source>
</evidence>
<evidence type="ECO:0000256" key="4">
    <source>
        <dbReference type="ARBA" id="ARBA00013152"/>
    </source>
</evidence>
<dbReference type="CDD" id="cd07033">
    <property type="entry name" value="TPP_PYR_DXS_TK_like"/>
    <property type="match status" value="1"/>
</dbReference>
<feature type="binding site" evidence="13">
    <location>
        <position position="187"/>
    </location>
    <ligand>
        <name>Mg(2+)</name>
        <dbReference type="ChEBI" id="CHEBI:18420"/>
    </ligand>
</feature>
<sequence length="682" mass="73418">MSSFTPQDELAIATIRTLAVDVVGKANSGHPGAPMGMAPVAHVLFSRFLNANPKNSKWFNRDRFVLSNGCALQYVLLHLLGYKLSLDDLKAFRQLDSKTPGHPEAGHTDGIEVTTGPLGQGFANGVGLAIAQAHLGAVYNKDGFNLINNYTYVFTGDGCLMEGVASEAASLGGHLQLGNLIVIYDDNHISIDGDTAVAFTENVEQRFLAYGWQVLHVSNGDTDLGGIYNAIAEAREEKNKPTIIRLRTTIGYGSKQQGTHGVHGSPLKADDIAALKIRFGFDPEEKFAVPQAAYDLYAEFGKRGATLEAEWNSQLQAYGQKYPNEYAELTRRISGELPTGWEKTLPVYKPTDPAQASRKLSEIVLTAIIPSLPDLMGGSADLTGSNLTKVKSSVDFQPPSTGLGTYAGTYIRYGVREHGMGAIANGLAAYGGIIPFVATFLNFVSYASGAVRLSALSGHQVIWVATHDSIGLGEDGPTHQPIETGIALRATPNLAFWRPADGNETSAAYYVAMTSRKTPSVLSLSRQNLPNLVGSTIEKAIRGGYVLHEEENEDLTIVSTGSEVSIALEAANKLKAEGIKTRIVSLPCWLTFDQQDEEYKLSVLRSGAPILSLEALSTAGWEKYSHEQYGLPAWGASGPYLKVYEKFGITGSNIAVVGKKVVDFYKKKGGEVVSPLIKAFHL</sequence>
<dbReference type="GO" id="GO:0046872">
    <property type="term" value="F:metal ion binding"/>
    <property type="evidence" value="ECO:0007669"/>
    <property type="project" value="UniProtKB-KW"/>
</dbReference>
<evidence type="ECO:0000259" key="15">
    <source>
        <dbReference type="SMART" id="SM00861"/>
    </source>
</evidence>
<dbReference type="FunFam" id="3.40.50.970:FF:000003">
    <property type="entry name" value="Transketolase"/>
    <property type="match status" value="1"/>
</dbReference>
<feature type="binding site" evidence="13">
    <location>
        <position position="157"/>
    </location>
    <ligand>
        <name>Mg(2+)</name>
        <dbReference type="ChEBI" id="CHEBI:18420"/>
    </ligand>
</feature>
<keyword evidence="6 13" id="KW-0479">Metal-binding</keyword>
<dbReference type="PANTHER" id="PTHR43522">
    <property type="entry name" value="TRANSKETOLASE"/>
    <property type="match status" value="1"/>
</dbReference>
<dbReference type="GO" id="GO:0006098">
    <property type="term" value="P:pentose-phosphate shunt"/>
    <property type="evidence" value="ECO:0007669"/>
    <property type="project" value="TreeGrafter"/>
</dbReference>
<feature type="binding site" evidence="12">
    <location>
        <position position="443"/>
    </location>
    <ligand>
        <name>thiamine diphosphate</name>
        <dbReference type="ChEBI" id="CHEBI:58937"/>
    </ligand>
</feature>
<feature type="binding site" evidence="12">
    <location>
        <begin position="116"/>
        <end position="118"/>
    </location>
    <ligand>
        <name>thiamine diphosphate</name>
        <dbReference type="ChEBI" id="CHEBI:58937"/>
    </ligand>
</feature>
<feature type="domain" description="Transketolase-like pyrimidine-binding" evidence="15">
    <location>
        <begin position="355"/>
        <end position="531"/>
    </location>
</feature>
<feature type="binding site" evidence="11">
    <location>
        <position position="526"/>
    </location>
    <ligand>
        <name>substrate</name>
    </ligand>
</feature>
<dbReference type="InterPro" id="IPR009014">
    <property type="entry name" value="Transketo_C/PFOR_II"/>
</dbReference>
<dbReference type="CDD" id="cd02012">
    <property type="entry name" value="TPP_TK"/>
    <property type="match status" value="1"/>
</dbReference>
<dbReference type="OrthoDB" id="10267175at2759"/>
<feature type="binding site" evidence="12">
    <location>
        <position position="187"/>
    </location>
    <ligand>
        <name>thiamine diphosphate</name>
        <dbReference type="ChEBI" id="CHEBI:58937"/>
    </ligand>
</feature>
<dbReference type="GO" id="GO:0004802">
    <property type="term" value="F:transketolase activity"/>
    <property type="evidence" value="ECO:0007669"/>
    <property type="project" value="UniProtKB-EC"/>
</dbReference>
<feature type="binding site" evidence="11">
    <location>
        <position position="358"/>
    </location>
    <ligand>
        <name>substrate</name>
    </ligand>
</feature>
<dbReference type="InterPro" id="IPR005478">
    <property type="entry name" value="Transketolase_bac-like"/>
</dbReference>
<feature type="binding site" evidence="13">
    <location>
        <position position="189"/>
    </location>
    <ligand>
        <name>Mg(2+)</name>
        <dbReference type="ChEBI" id="CHEBI:18420"/>
    </ligand>
</feature>
<keyword evidence="7 13" id="KW-0460">Magnesium</keyword>
<dbReference type="EMBL" id="MU155150">
    <property type="protein sequence ID" value="KAF9483780.1"/>
    <property type="molecule type" value="Genomic_DNA"/>
</dbReference>
<comment type="caution">
    <text evidence="16">The sequence shown here is derived from an EMBL/GenBank/DDBJ whole genome shotgun (WGS) entry which is preliminary data.</text>
</comment>
<evidence type="ECO:0000256" key="10">
    <source>
        <dbReference type="PIRSR" id="PIRSR605478-1"/>
    </source>
</evidence>
<evidence type="ECO:0000256" key="8">
    <source>
        <dbReference type="ARBA" id="ARBA00023052"/>
    </source>
</evidence>
<evidence type="ECO:0000256" key="1">
    <source>
        <dbReference type="ARBA" id="ARBA00001941"/>
    </source>
</evidence>
<accession>A0A9P5ZBP5</accession>
<dbReference type="AlphaFoldDB" id="A0A9P5ZBP5"/>
<evidence type="ECO:0000256" key="6">
    <source>
        <dbReference type="ARBA" id="ARBA00022723"/>
    </source>
</evidence>